<dbReference type="SUPFAM" id="SSF101498">
    <property type="entry name" value="Anti-sigma factor FlgM"/>
    <property type="match status" value="1"/>
</dbReference>
<evidence type="ECO:0000313" key="12">
    <source>
        <dbReference type="Proteomes" id="UP001516061"/>
    </source>
</evidence>
<dbReference type="EMBL" id="JABSNM010000023">
    <property type="protein sequence ID" value="NRT58093.1"/>
    <property type="molecule type" value="Genomic_DNA"/>
</dbReference>
<dbReference type="InterPro" id="IPR035890">
    <property type="entry name" value="Anti-sigma-28_factor_FlgM_sf"/>
</dbReference>
<keyword evidence="4" id="KW-1005">Bacterial flagellum biogenesis</keyword>
<evidence type="ECO:0000256" key="9">
    <source>
        <dbReference type="SAM" id="MobiDB-lite"/>
    </source>
</evidence>
<evidence type="ECO:0000256" key="6">
    <source>
        <dbReference type="ARBA" id="ARBA00023163"/>
    </source>
</evidence>
<evidence type="ECO:0000313" key="11">
    <source>
        <dbReference type="EMBL" id="NRT58093.1"/>
    </source>
</evidence>
<evidence type="ECO:0000256" key="2">
    <source>
        <dbReference type="ARBA" id="ARBA00017823"/>
    </source>
</evidence>
<organism evidence="11 12">
    <name type="scientific">Sphaerotilus uruguayifluvii</name>
    <dbReference type="NCBI Taxonomy" id="2735897"/>
    <lineage>
        <taxon>Bacteria</taxon>
        <taxon>Pseudomonadati</taxon>
        <taxon>Pseudomonadota</taxon>
        <taxon>Betaproteobacteria</taxon>
        <taxon>Burkholderiales</taxon>
        <taxon>Sphaerotilaceae</taxon>
        <taxon>Sphaerotilus</taxon>
    </lineage>
</organism>
<dbReference type="NCBIfam" id="TIGR03824">
    <property type="entry name" value="FlgM_jcvi"/>
    <property type="match status" value="1"/>
</dbReference>
<dbReference type="Pfam" id="PF04316">
    <property type="entry name" value="FlgM"/>
    <property type="match status" value="1"/>
</dbReference>
<keyword evidence="5" id="KW-0805">Transcription regulation</keyword>
<evidence type="ECO:0000256" key="3">
    <source>
        <dbReference type="ARBA" id="ARBA00022491"/>
    </source>
</evidence>
<keyword evidence="12" id="KW-1185">Reference proteome</keyword>
<name>A0ABX2G700_9BURK</name>
<comment type="similarity">
    <text evidence="1">Belongs to the FlgM family.</text>
</comment>
<dbReference type="RefSeq" id="WP_353621743.1">
    <property type="nucleotide sequence ID" value="NZ_JABSNM010000023.1"/>
</dbReference>
<evidence type="ECO:0000256" key="5">
    <source>
        <dbReference type="ARBA" id="ARBA00023015"/>
    </source>
</evidence>
<keyword evidence="11" id="KW-0969">Cilium</keyword>
<feature type="region of interest" description="Disordered" evidence="9">
    <location>
        <begin position="1"/>
        <end position="55"/>
    </location>
</feature>
<comment type="caution">
    <text evidence="11">The sequence shown here is derived from an EMBL/GenBank/DDBJ whole genome shotgun (WGS) entry which is preliminary data.</text>
</comment>
<keyword evidence="3" id="KW-0678">Repressor</keyword>
<evidence type="ECO:0000259" key="10">
    <source>
        <dbReference type="Pfam" id="PF04316"/>
    </source>
</evidence>
<accession>A0ABX2G700</accession>
<keyword evidence="6" id="KW-0804">Transcription</keyword>
<keyword evidence="11" id="KW-0966">Cell projection</keyword>
<comment type="function">
    <text evidence="7">Responsible for the coupling of flagellin expression to flagellar assembly by preventing expression of the flagellin genes when a component of the middle class of proteins is defective. It negatively regulates flagellar genes by inhibiting the activity of FliA by directly binding to FliA.</text>
</comment>
<dbReference type="Proteomes" id="UP001516061">
    <property type="component" value="Unassembled WGS sequence"/>
</dbReference>
<reference evidence="11 12" key="1">
    <citation type="submission" date="2020-05" db="EMBL/GenBank/DDBJ databases">
        <title>Genomic Encyclopedia of Type Strains, Phase IV (KMG-V): Genome sequencing to study the core and pangenomes of soil and plant-associated prokaryotes.</title>
        <authorList>
            <person name="Whitman W."/>
        </authorList>
    </citation>
    <scope>NUCLEOTIDE SEQUENCE [LARGE SCALE GENOMIC DNA]</scope>
    <source>
        <strain evidence="11 12">C29</strain>
    </source>
</reference>
<dbReference type="InterPro" id="IPR031316">
    <property type="entry name" value="FlgM_C"/>
</dbReference>
<protein>
    <recommendedName>
        <fullName evidence="2">Negative regulator of flagellin synthesis</fullName>
    </recommendedName>
    <alternativeName>
        <fullName evidence="8">Anti-sigma-28 factor</fullName>
    </alternativeName>
</protein>
<feature type="compositionally biased region" description="Polar residues" evidence="9">
    <location>
        <begin position="29"/>
        <end position="42"/>
    </location>
</feature>
<proteinExistence type="inferred from homology"/>
<evidence type="ECO:0000256" key="8">
    <source>
        <dbReference type="ARBA" id="ARBA00030117"/>
    </source>
</evidence>
<feature type="domain" description="Anti-sigma-28 factor FlgM C-terminal" evidence="10">
    <location>
        <begin position="33"/>
        <end position="81"/>
    </location>
</feature>
<evidence type="ECO:0000256" key="1">
    <source>
        <dbReference type="ARBA" id="ARBA00005322"/>
    </source>
</evidence>
<evidence type="ECO:0000256" key="7">
    <source>
        <dbReference type="ARBA" id="ARBA00024739"/>
    </source>
</evidence>
<gene>
    <name evidence="11" type="ORF">HNQ01_003859</name>
</gene>
<dbReference type="InterPro" id="IPR007412">
    <property type="entry name" value="FlgM"/>
</dbReference>
<keyword evidence="11" id="KW-0282">Flagellum</keyword>
<sequence>MNATPSRTETPRDATPPAPQAGTPKDSPEGSSVQMSELSSTMREGAASPAEFDTEKVERMRQAVLDGTYRVNAEAIADKMLANAQDLLGQIGTGR</sequence>
<evidence type="ECO:0000256" key="4">
    <source>
        <dbReference type="ARBA" id="ARBA00022795"/>
    </source>
</evidence>